<dbReference type="Pfam" id="PF00072">
    <property type="entry name" value="Response_reg"/>
    <property type="match status" value="1"/>
</dbReference>
<dbReference type="SMART" id="SM00421">
    <property type="entry name" value="HTH_LUXR"/>
    <property type="match status" value="1"/>
</dbReference>
<name>A0ABW7YQR0_9ACTN</name>
<dbReference type="InterPro" id="IPR036388">
    <property type="entry name" value="WH-like_DNA-bd_sf"/>
</dbReference>
<keyword evidence="2 6" id="KW-0597">Phosphoprotein</keyword>
<keyword evidence="4 7" id="KW-0238">DNA-binding</keyword>
<evidence type="ECO:0000256" key="7">
    <source>
        <dbReference type="PROSITE-ProRule" id="PRU01091"/>
    </source>
</evidence>
<comment type="caution">
    <text evidence="11">The sequence shown here is derived from an EMBL/GenBank/DDBJ whole genome shotgun (WGS) entry which is preliminary data.</text>
</comment>
<dbReference type="CDD" id="cd15831">
    <property type="entry name" value="BTAD"/>
    <property type="match status" value="1"/>
</dbReference>
<evidence type="ECO:0000256" key="4">
    <source>
        <dbReference type="ARBA" id="ARBA00023125"/>
    </source>
</evidence>
<dbReference type="PANTHER" id="PTHR35807">
    <property type="entry name" value="TRANSCRIPTIONAL REGULATOR REDD-RELATED"/>
    <property type="match status" value="1"/>
</dbReference>
<dbReference type="SUPFAM" id="SSF48452">
    <property type="entry name" value="TPR-like"/>
    <property type="match status" value="1"/>
</dbReference>
<evidence type="ECO:0000256" key="2">
    <source>
        <dbReference type="ARBA" id="ARBA00022553"/>
    </source>
</evidence>
<evidence type="ECO:0000256" key="3">
    <source>
        <dbReference type="ARBA" id="ARBA00023015"/>
    </source>
</evidence>
<dbReference type="Gene3D" id="1.10.10.10">
    <property type="entry name" value="Winged helix-like DNA-binding domain superfamily/Winged helix DNA-binding domain"/>
    <property type="match status" value="1"/>
</dbReference>
<evidence type="ECO:0000256" key="5">
    <source>
        <dbReference type="ARBA" id="ARBA00023163"/>
    </source>
</evidence>
<feature type="domain" description="OmpR/PhoB-type" evidence="10">
    <location>
        <begin position="18"/>
        <end position="122"/>
    </location>
</feature>
<feature type="region of interest" description="Disordered" evidence="8">
    <location>
        <begin position="274"/>
        <end position="369"/>
    </location>
</feature>
<feature type="compositionally biased region" description="Basic and acidic residues" evidence="8">
    <location>
        <begin position="319"/>
        <end position="368"/>
    </location>
</feature>
<reference evidence="11 12" key="1">
    <citation type="submission" date="2024-10" db="EMBL/GenBank/DDBJ databases">
        <title>The Natural Products Discovery Center: Release of the First 8490 Sequenced Strains for Exploring Actinobacteria Biosynthetic Diversity.</title>
        <authorList>
            <person name="Kalkreuter E."/>
            <person name="Kautsar S.A."/>
            <person name="Yang D."/>
            <person name="Bader C.D."/>
            <person name="Teijaro C.N."/>
            <person name="Fluegel L."/>
            <person name="Davis C.M."/>
            <person name="Simpson J.R."/>
            <person name="Lauterbach L."/>
            <person name="Steele A.D."/>
            <person name="Gui C."/>
            <person name="Meng S."/>
            <person name="Li G."/>
            <person name="Viehrig K."/>
            <person name="Ye F."/>
            <person name="Su P."/>
            <person name="Kiefer A.F."/>
            <person name="Nichols A."/>
            <person name="Cepeda A.J."/>
            <person name="Yan W."/>
            <person name="Fan B."/>
            <person name="Jiang Y."/>
            <person name="Adhikari A."/>
            <person name="Zheng C.-J."/>
            <person name="Schuster L."/>
            <person name="Cowan T.M."/>
            <person name="Smanski M.J."/>
            <person name="Chevrette M.G."/>
            <person name="De Carvalho L.P.S."/>
            <person name="Shen B."/>
        </authorList>
    </citation>
    <scope>NUCLEOTIDE SEQUENCE [LARGE SCALE GENOMIC DNA]</scope>
    <source>
        <strain evidence="11 12">NPDC050545</strain>
    </source>
</reference>
<dbReference type="PROSITE" id="PS51755">
    <property type="entry name" value="OMPR_PHOB"/>
    <property type="match status" value="1"/>
</dbReference>
<dbReference type="InterPro" id="IPR051677">
    <property type="entry name" value="AfsR-DnrI-RedD_regulator"/>
</dbReference>
<accession>A0ABW7YQR0</accession>
<dbReference type="Pfam" id="PF03704">
    <property type="entry name" value="BTAD"/>
    <property type="match status" value="1"/>
</dbReference>
<evidence type="ECO:0000313" key="11">
    <source>
        <dbReference type="EMBL" id="MFI6498252.1"/>
    </source>
</evidence>
<dbReference type="InterPro" id="IPR011006">
    <property type="entry name" value="CheY-like_superfamily"/>
</dbReference>
<dbReference type="InterPro" id="IPR001789">
    <property type="entry name" value="Sig_transdc_resp-reg_receiver"/>
</dbReference>
<dbReference type="Proteomes" id="UP001612741">
    <property type="component" value="Unassembled WGS sequence"/>
</dbReference>
<evidence type="ECO:0000259" key="10">
    <source>
        <dbReference type="PROSITE" id="PS51755"/>
    </source>
</evidence>
<protein>
    <submittedName>
        <fullName evidence="11">BTAD domain-containing putative transcriptional regulator</fullName>
    </submittedName>
</protein>
<evidence type="ECO:0000313" key="12">
    <source>
        <dbReference type="Proteomes" id="UP001612741"/>
    </source>
</evidence>
<dbReference type="Gene3D" id="3.40.50.2300">
    <property type="match status" value="1"/>
</dbReference>
<keyword evidence="12" id="KW-1185">Reference proteome</keyword>
<feature type="domain" description="Response regulatory" evidence="9">
    <location>
        <begin position="376"/>
        <end position="492"/>
    </location>
</feature>
<proteinExistence type="inferred from homology"/>
<dbReference type="PANTHER" id="PTHR35807:SF1">
    <property type="entry name" value="TRANSCRIPTIONAL REGULATOR REDD"/>
    <property type="match status" value="1"/>
</dbReference>
<evidence type="ECO:0000259" key="9">
    <source>
        <dbReference type="PROSITE" id="PS50110"/>
    </source>
</evidence>
<dbReference type="RefSeq" id="WP_397081508.1">
    <property type="nucleotide sequence ID" value="NZ_JBITGY010000003.1"/>
</dbReference>
<dbReference type="SMART" id="SM01043">
    <property type="entry name" value="BTAD"/>
    <property type="match status" value="1"/>
</dbReference>
<keyword evidence="3" id="KW-0805">Transcription regulation</keyword>
<dbReference type="EMBL" id="JBITGY010000003">
    <property type="protein sequence ID" value="MFI6498252.1"/>
    <property type="molecule type" value="Genomic_DNA"/>
</dbReference>
<dbReference type="InterPro" id="IPR000792">
    <property type="entry name" value="Tscrpt_reg_LuxR_C"/>
</dbReference>
<dbReference type="SMART" id="SM00862">
    <property type="entry name" value="Trans_reg_C"/>
    <property type="match status" value="1"/>
</dbReference>
<comment type="similarity">
    <text evidence="1">Belongs to the AfsR/DnrI/RedD regulatory family.</text>
</comment>
<dbReference type="SUPFAM" id="SSF52172">
    <property type="entry name" value="CheY-like"/>
    <property type="match status" value="1"/>
</dbReference>
<feature type="modified residue" description="4-aspartylphosphate" evidence="6">
    <location>
        <position position="427"/>
    </location>
</feature>
<dbReference type="SMART" id="SM00448">
    <property type="entry name" value="REC"/>
    <property type="match status" value="1"/>
</dbReference>
<dbReference type="PROSITE" id="PS50110">
    <property type="entry name" value="RESPONSE_REGULATORY"/>
    <property type="match status" value="1"/>
</dbReference>
<evidence type="ECO:0000256" key="1">
    <source>
        <dbReference type="ARBA" id="ARBA00005820"/>
    </source>
</evidence>
<dbReference type="Gene3D" id="1.25.40.10">
    <property type="entry name" value="Tetratricopeptide repeat domain"/>
    <property type="match status" value="1"/>
</dbReference>
<dbReference type="CDD" id="cd17535">
    <property type="entry name" value="REC_NarL-like"/>
    <property type="match status" value="1"/>
</dbReference>
<keyword evidence="5" id="KW-0804">Transcription</keyword>
<dbReference type="InterPro" id="IPR005158">
    <property type="entry name" value="BTAD"/>
</dbReference>
<organism evidence="11 12">
    <name type="scientific">Nonomuraea typhae</name>
    <dbReference type="NCBI Taxonomy" id="2603600"/>
    <lineage>
        <taxon>Bacteria</taxon>
        <taxon>Bacillati</taxon>
        <taxon>Actinomycetota</taxon>
        <taxon>Actinomycetes</taxon>
        <taxon>Streptosporangiales</taxon>
        <taxon>Streptosporangiaceae</taxon>
        <taxon>Nonomuraea</taxon>
    </lineage>
</organism>
<dbReference type="SUPFAM" id="SSF46894">
    <property type="entry name" value="C-terminal effector domain of the bipartite response regulators"/>
    <property type="match status" value="2"/>
</dbReference>
<feature type="compositionally biased region" description="Pro residues" evidence="8">
    <location>
        <begin position="281"/>
        <end position="315"/>
    </location>
</feature>
<dbReference type="InterPro" id="IPR011990">
    <property type="entry name" value="TPR-like_helical_dom_sf"/>
</dbReference>
<evidence type="ECO:0000256" key="8">
    <source>
        <dbReference type="SAM" id="MobiDB-lite"/>
    </source>
</evidence>
<gene>
    <name evidence="11" type="ORF">ACIBG2_12735</name>
</gene>
<dbReference type="InterPro" id="IPR001867">
    <property type="entry name" value="OmpR/PhoB-type_DNA-bd"/>
</dbReference>
<dbReference type="InterPro" id="IPR058245">
    <property type="entry name" value="NreC/VraR/RcsB-like_REC"/>
</dbReference>
<evidence type="ECO:0000256" key="6">
    <source>
        <dbReference type="PROSITE-ProRule" id="PRU00169"/>
    </source>
</evidence>
<feature type="DNA-binding region" description="OmpR/PhoB-type" evidence="7">
    <location>
        <begin position="18"/>
        <end position="122"/>
    </location>
</feature>
<dbReference type="Pfam" id="PF00486">
    <property type="entry name" value="Trans_reg_C"/>
    <property type="match status" value="1"/>
</dbReference>
<dbReference type="InterPro" id="IPR016032">
    <property type="entry name" value="Sig_transdc_resp-reg_C-effctor"/>
</dbReference>
<sequence>MSKSIYHSELYHAEIYHPEVAASTRLSLHALGPFRADRDGRPLDLGGLRQLAVLARLLVARGRAVPVSTLVDEIWPGRPPAQPLASIQGYVSRLRRALEPDRAPRQEARVLVNAAPGYALRAEADQVDAWRFEALVRGGPGEPRQVWADMETALALWRGPALAELANLPWAATESARLEELRLVALERHADAGIRLGTSAALVPDLEAHAAAHPLREEAWRLLAGALYGSGRLGDALGALRRARALWREELGLDLSPGLRGLEADFLAQRPAVPSWLPGQRRPPTPPVPSPPVPSPPMPGPPMPGPPVSSPPAVPVPAHDAHDAYDARDPHAAHGAHDPHAAHGAHDPHAAHGAHDPHAAHGAHDSHAAHGAHVPRVLVADDQALVRAGLRVVLDAEPDVRFAGEAADGEEAVAAVLALRPDVVLLDIQMPRMDGVTSARRILAGPRPPKVIMLTTFGSDENLYAALRAGVSGFILKTSPPEQLVAAVRAAAAGDALIDPAVTTGLIAAFAHRLQETPPPATPVETLATLPEAQVELVRLVARGLSDGQIAGILRVPDAGALVGDLLARLNLGDRAQLVVLAYESGLVTPGLP</sequence>